<reference evidence="2" key="1">
    <citation type="journal article" date="2012" name="Nature">
        <title>The tomato genome sequence provides insights into fleshy fruit evolution.</title>
        <authorList>
            <consortium name="Tomato Genome Consortium"/>
        </authorList>
    </citation>
    <scope>NUCLEOTIDE SEQUENCE [LARGE SCALE GENOMIC DNA]</scope>
    <source>
        <strain evidence="2">cv. Heinz 1706</strain>
    </source>
</reference>
<keyword evidence="1" id="KW-0472">Membrane</keyword>
<reference evidence="2" key="2">
    <citation type="submission" date="2019-01" db="UniProtKB">
        <authorList>
            <consortium name="EnsemblPlants"/>
        </authorList>
    </citation>
    <scope>IDENTIFICATION</scope>
    <source>
        <strain evidence="2">cv. Heinz 1706</strain>
    </source>
</reference>
<name>A0A3Q7FN82_SOLLC</name>
<dbReference type="PaxDb" id="4081-Solyc03g097220.1.1"/>
<evidence type="ECO:0000313" key="3">
    <source>
        <dbReference type="Proteomes" id="UP000004994"/>
    </source>
</evidence>
<protein>
    <submittedName>
        <fullName evidence="2">Uncharacterized protein</fullName>
    </submittedName>
</protein>
<keyword evidence="1" id="KW-1133">Transmembrane helix</keyword>
<evidence type="ECO:0000313" key="2">
    <source>
        <dbReference type="EnsemblPlants" id="Solyc03g097220.1.1.1"/>
    </source>
</evidence>
<proteinExistence type="predicted"/>
<accession>A0A3Q7FN82</accession>
<keyword evidence="1" id="KW-0812">Transmembrane</keyword>
<evidence type="ECO:0000256" key="1">
    <source>
        <dbReference type="SAM" id="Phobius"/>
    </source>
</evidence>
<sequence length="55" mass="6834">MIVSLSNWTTQYSLFAFIFLLFGIRYLNIFNLYFVKFYFNKNIFYHIFCNNNQKI</sequence>
<dbReference type="EnsemblPlants" id="Solyc03g097220.1.1">
    <property type="protein sequence ID" value="Solyc03g097220.1.1.1"/>
    <property type="gene ID" value="Solyc03g097220.1"/>
</dbReference>
<organism evidence="2">
    <name type="scientific">Solanum lycopersicum</name>
    <name type="common">Tomato</name>
    <name type="synonym">Lycopersicon esculentum</name>
    <dbReference type="NCBI Taxonomy" id="4081"/>
    <lineage>
        <taxon>Eukaryota</taxon>
        <taxon>Viridiplantae</taxon>
        <taxon>Streptophyta</taxon>
        <taxon>Embryophyta</taxon>
        <taxon>Tracheophyta</taxon>
        <taxon>Spermatophyta</taxon>
        <taxon>Magnoliopsida</taxon>
        <taxon>eudicotyledons</taxon>
        <taxon>Gunneridae</taxon>
        <taxon>Pentapetalae</taxon>
        <taxon>asterids</taxon>
        <taxon>lamiids</taxon>
        <taxon>Solanales</taxon>
        <taxon>Solanaceae</taxon>
        <taxon>Solanoideae</taxon>
        <taxon>Solaneae</taxon>
        <taxon>Solanum</taxon>
        <taxon>Solanum subgen. Lycopersicon</taxon>
    </lineage>
</organism>
<dbReference type="InParanoid" id="A0A3Q7FN82"/>
<keyword evidence="3" id="KW-1185">Reference proteome</keyword>
<dbReference type="Proteomes" id="UP000004994">
    <property type="component" value="Chromosome 3"/>
</dbReference>
<feature type="transmembrane region" description="Helical" evidence="1">
    <location>
        <begin position="12"/>
        <end position="35"/>
    </location>
</feature>
<dbReference type="AlphaFoldDB" id="A0A3Q7FN82"/>
<dbReference type="Gramene" id="Solyc03g097220.1.1">
    <property type="protein sequence ID" value="Solyc03g097220.1.1.1"/>
    <property type="gene ID" value="Solyc03g097220.1"/>
</dbReference>